<feature type="coiled-coil region" evidence="1">
    <location>
        <begin position="407"/>
        <end position="448"/>
    </location>
</feature>
<feature type="compositionally biased region" description="Low complexity" evidence="2">
    <location>
        <begin position="232"/>
        <end position="251"/>
    </location>
</feature>
<gene>
    <name evidence="3" type="ORF">BDEG_24935</name>
</gene>
<evidence type="ECO:0000256" key="2">
    <source>
        <dbReference type="SAM" id="MobiDB-lite"/>
    </source>
</evidence>
<accession>A0A177WNS0</accession>
<dbReference type="Proteomes" id="UP000077115">
    <property type="component" value="Unassembled WGS sequence"/>
</dbReference>
<evidence type="ECO:0000256" key="1">
    <source>
        <dbReference type="SAM" id="Coils"/>
    </source>
</evidence>
<reference evidence="3 4" key="2">
    <citation type="submission" date="2016-05" db="EMBL/GenBank/DDBJ databases">
        <title>Lineage-specific infection strategies underlie the spectrum of fungal disease in amphibians.</title>
        <authorList>
            <person name="Cuomo C.A."/>
            <person name="Farrer R.A."/>
            <person name="James T."/>
            <person name="Longcore J."/>
            <person name="Birren B."/>
        </authorList>
    </citation>
    <scope>NUCLEOTIDE SEQUENCE [LARGE SCALE GENOMIC DNA]</scope>
    <source>
        <strain evidence="3 4">JEL423</strain>
    </source>
</reference>
<feature type="compositionally biased region" description="Polar residues" evidence="2">
    <location>
        <begin position="142"/>
        <end position="161"/>
    </location>
</feature>
<evidence type="ECO:0000313" key="3">
    <source>
        <dbReference type="EMBL" id="OAJ41314.1"/>
    </source>
</evidence>
<feature type="coiled-coil region" evidence="1">
    <location>
        <begin position="1028"/>
        <end position="1069"/>
    </location>
</feature>
<feature type="coiled-coil region" evidence="1">
    <location>
        <begin position="1122"/>
        <end position="1170"/>
    </location>
</feature>
<dbReference type="AlphaFoldDB" id="A0A177WNS0"/>
<dbReference type="EMBL" id="DS022305">
    <property type="protein sequence ID" value="OAJ41314.1"/>
    <property type="molecule type" value="Genomic_DNA"/>
</dbReference>
<sequence length="1254" mass="141259">MHIIVTQADNQKKTLEVKILKLTKQLHDLYESTQTQPPTAPELVTENLENESSKDAAYVTDVADIEIMRAQVKALEQVQTNLRADKTNLEETAIVLKFELEDIKSQLDIERKRAGGSTEVLGSLAAASQSAKSWWSRSQQQGANQTQTSTTLAAHSTSNIGGSLENMESGRTSVIANTASGQQPNSHRASIVPLSSSGNLVAPAVVVTSSAPAPTVQTGSTRTGWWPRTVGSTASTNPSPVPSTTTSPSAASVPLCQSLSTDALVDQPHHLDTKHLEKALKSAQEEIDRLKAELDTAKNAIAQHQLCVPVASNSTSTANIEELESRLKQSQDQIKQLETQLSVAHQSLTASNSICKTIETEYEKLKLDTQADKELLREKMELIQKTELDQHHLSDSTEKISLLNDSTAILLQEKEKMKQEMDRLEYQLNEASNKLEKLESTKDAGNSVKDDAEAIEKHRAMIRDMETCLSDLKSQHSKEMSQLTEQHAHHVEAEKSKITAELNQKHTQELEYLVASHKEEIETIRKQYELVASFTPSSDQTSTQLDVDEILKSAHDKHEQEITALKLAHELQNESLKKEHQSMLDQQQKSAQTDMAHLQTELQHFKDKANHSVEIDTIDALQKKSEQDQQNATNALTARIAELESQLCASKIFETSTIADLTTKHKLELKQKQQAIDMEMNKHKLALQVLEQNHEATLKQTRSSLETCLHDQTQQFSALQHQTSEKISELKAQISKHHDETAILIKQIDALKKEIDTLHKQMSQNKEVNDTLIKSLQEQLTMVHDDRELNEKRLRGDMVEKSKKEKMELDLRAKERTEIEERFKKEKMDMENRYRLEKTKLAESVKKYEKEIIQKAEEAFKAQQKLKLIETELSTIKAESSKVVESLNAKVADLTKQMTSQYADSDRIKQEENTLTEKLHCLTEQQSELQSKYDILSQELEVARASNERSSKSLLERDEIHKKIKARNDELIHAEAVFKRSINRLEKERDEAISQATKLAACQAEQDALVQTHKAEWDAAKSTNGSTITELQSKVAKLMQDNDIISKKLAETENEMKIVERKSAQLVKDIQKQLIKERKQREEDDTLGQLQNLSLKTSGSTILGTSASHGQLNESLQSNPKMERLTGDLLSLAQENEVLNRRVRHAEDELKSASDRINSITNELDHKEKELGQKSKIIQQYILQDHASMLQPDTKLKPTHTFNMNILSSVTAMSKVDPAILANINLKMQKLLEELTGKMLKMETALEKNGITIS</sequence>
<proteinExistence type="predicted"/>
<reference evidence="3 4" key="1">
    <citation type="submission" date="2006-10" db="EMBL/GenBank/DDBJ databases">
        <title>The Genome Sequence of Batrachochytrium dendrobatidis JEL423.</title>
        <authorList>
            <consortium name="The Broad Institute Genome Sequencing Platform"/>
            <person name="Birren B."/>
            <person name="Lander E."/>
            <person name="Galagan J."/>
            <person name="Cuomo C."/>
            <person name="Devon K."/>
            <person name="Jaffe D."/>
            <person name="Butler J."/>
            <person name="Alvarez P."/>
            <person name="Gnerre S."/>
            <person name="Grabherr M."/>
            <person name="Kleber M."/>
            <person name="Mauceli E."/>
            <person name="Brockman W."/>
            <person name="Young S."/>
            <person name="LaButti K."/>
            <person name="Sykes S."/>
            <person name="DeCaprio D."/>
            <person name="Crawford M."/>
            <person name="Koehrsen M."/>
            <person name="Engels R."/>
            <person name="Montgomery P."/>
            <person name="Pearson M."/>
            <person name="Howarth C."/>
            <person name="Larson L."/>
            <person name="White J."/>
            <person name="O'Leary S."/>
            <person name="Kodira C."/>
            <person name="Zeng Q."/>
            <person name="Yandava C."/>
            <person name="Alvarado L."/>
            <person name="Longcore J."/>
            <person name="James T."/>
        </authorList>
    </citation>
    <scope>NUCLEOTIDE SEQUENCE [LARGE SCALE GENOMIC DNA]</scope>
    <source>
        <strain evidence="3 4">JEL423</strain>
    </source>
</reference>
<keyword evidence="1" id="KW-0175">Coiled coil</keyword>
<feature type="region of interest" description="Disordered" evidence="2">
    <location>
        <begin position="213"/>
        <end position="251"/>
    </location>
</feature>
<feature type="coiled-coil region" evidence="1">
    <location>
        <begin position="741"/>
        <end position="768"/>
    </location>
</feature>
<name>A0A177WNS0_BATDL</name>
<feature type="coiled-coil region" evidence="1">
    <location>
        <begin position="831"/>
        <end position="939"/>
    </location>
</feature>
<protein>
    <submittedName>
        <fullName evidence="3">Uncharacterized protein</fullName>
    </submittedName>
</protein>
<dbReference type="VEuPathDB" id="FungiDB:BDEG_24935"/>
<feature type="coiled-coil region" evidence="1">
    <location>
        <begin position="273"/>
        <end position="347"/>
    </location>
</feature>
<evidence type="ECO:0000313" key="4">
    <source>
        <dbReference type="Proteomes" id="UP000077115"/>
    </source>
</evidence>
<organism evidence="3 4">
    <name type="scientific">Batrachochytrium dendrobatidis (strain JEL423)</name>
    <dbReference type="NCBI Taxonomy" id="403673"/>
    <lineage>
        <taxon>Eukaryota</taxon>
        <taxon>Fungi</taxon>
        <taxon>Fungi incertae sedis</taxon>
        <taxon>Chytridiomycota</taxon>
        <taxon>Chytridiomycota incertae sedis</taxon>
        <taxon>Chytridiomycetes</taxon>
        <taxon>Rhizophydiales</taxon>
        <taxon>Rhizophydiales incertae sedis</taxon>
        <taxon>Batrachochytrium</taxon>
    </lineage>
</organism>
<feature type="region of interest" description="Disordered" evidence="2">
    <location>
        <begin position="135"/>
        <end position="166"/>
    </location>
</feature>
<dbReference type="OrthoDB" id="5583482at2759"/>
<feature type="coiled-coil region" evidence="1">
    <location>
        <begin position="65"/>
        <end position="92"/>
    </location>
</feature>